<protein>
    <submittedName>
        <fullName evidence="2">Oxidoreductase</fullName>
    </submittedName>
</protein>
<dbReference type="Proteomes" id="UP000192342">
    <property type="component" value="Unassembled WGS sequence"/>
</dbReference>
<organism evidence="2 3">
    <name type="scientific">Oceanococcus atlanticus</name>
    <dbReference type="NCBI Taxonomy" id="1317117"/>
    <lineage>
        <taxon>Bacteria</taxon>
        <taxon>Pseudomonadati</taxon>
        <taxon>Pseudomonadota</taxon>
        <taxon>Gammaproteobacteria</taxon>
        <taxon>Chromatiales</taxon>
        <taxon>Oceanococcaceae</taxon>
        <taxon>Oceanococcus</taxon>
    </lineage>
</organism>
<dbReference type="AlphaFoldDB" id="A0A1Y1SIC6"/>
<dbReference type="RefSeq" id="WP_083559848.1">
    <property type="nucleotide sequence ID" value="NZ_AQQV01000001.1"/>
</dbReference>
<accession>A0A1Y1SIC6</accession>
<proteinExistence type="predicted"/>
<dbReference type="Pfam" id="PF13460">
    <property type="entry name" value="NAD_binding_10"/>
    <property type="match status" value="1"/>
</dbReference>
<name>A0A1Y1SIC6_9GAMM</name>
<evidence type="ECO:0000259" key="1">
    <source>
        <dbReference type="SMART" id="SM00859"/>
    </source>
</evidence>
<dbReference type="PANTHER" id="PTHR14097">
    <property type="entry name" value="OXIDOREDUCTASE HTATIP2"/>
    <property type="match status" value="1"/>
</dbReference>
<dbReference type="SUPFAM" id="SSF51735">
    <property type="entry name" value="NAD(P)-binding Rossmann-fold domains"/>
    <property type="match status" value="1"/>
</dbReference>
<reference evidence="2 3" key="1">
    <citation type="submission" date="2013-04" db="EMBL/GenBank/DDBJ databases">
        <title>Oceanococcus atlanticus 22II-S10r2 Genome Sequencing.</title>
        <authorList>
            <person name="Lai Q."/>
            <person name="Li G."/>
            <person name="Shao Z."/>
        </authorList>
    </citation>
    <scope>NUCLEOTIDE SEQUENCE [LARGE SCALE GENOMIC DNA]</scope>
    <source>
        <strain evidence="2 3">22II-S10r2</strain>
    </source>
</reference>
<dbReference type="GO" id="GO:0051287">
    <property type="term" value="F:NAD binding"/>
    <property type="evidence" value="ECO:0007669"/>
    <property type="project" value="InterPro"/>
</dbReference>
<sequence>MRVGLIGATGLVGNATLNQLLADDAVNEVRVWARQPAPFAHPRLHWNAVDFDQLRGQARCDGLDAVLCCLGTTTGKAGRAGLVRVDHDYVLAIATAAKSVAVPCFGVISALGASARSPSHYSRVKGRMENSLQALGFPSLEILRPSLLLGERTETRCAEDLAQACAPVLNALLPGPLKRYRAIGADQVARDLIRVAKQAEPGINVRFLPLT</sequence>
<dbReference type="STRING" id="1317117.ATO7_04260"/>
<dbReference type="InterPro" id="IPR000534">
    <property type="entry name" value="Semialdehyde_DH_NAD-bd"/>
</dbReference>
<dbReference type="Gene3D" id="3.40.50.720">
    <property type="entry name" value="NAD(P)-binding Rossmann-like Domain"/>
    <property type="match status" value="1"/>
</dbReference>
<dbReference type="EMBL" id="AQQV01000001">
    <property type="protein sequence ID" value="ORE89061.1"/>
    <property type="molecule type" value="Genomic_DNA"/>
</dbReference>
<evidence type="ECO:0000313" key="2">
    <source>
        <dbReference type="EMBL" id="ORE89061.1"/>
    </source>
</evidence>
<dbReference type="InterPro" id="IPR016040">
    <property type="entry name" value="NAD(P)-bd_dom"/>
</dbReference>
<dbReference type="OrthoDB" id="9798632at2"/>
<comment type="caution">
    <text evidence="2">The sequence shown here is derived from an EMBL/GenBank/DDBJ whole genome shotgun (WGS) entry which is preliminary data.</text>
</comment>
<evidence type="ECO:0000313" key="3">
    <source>
        <dbReference type="Proteomes" id="UP000192342"/>
    </source>
</evidence>
<dbReference type="GO" id="GO:0016620">
    <property type="term" value="F:oxidoreductase activity, acting on the aldehyde or oxo group of donors, NAD or NADP as acceptor"/>
    <property type="evidence" value="ECO:0007669"/>
    <property type="project" value="InterPro"/>
</dbReference>
<dbReference type="InterPro" id="IPR036291">
    <property type="entry name" value="NAD(P)-bd_dom_sf"/>
</dbReference>
<feature type="domain" description="Semialdehyde dehydrogenase NAD-binding" evidence="1">
    <location>
        <begin position="2"/>
        <end position="96"/>
    </location>
</feature>
<dbReference type="SMART" id="SM00859">
    <property type="entry name" value="Semialdhyde_dh"/>
    <property type="match status" value="1"/>
</dbReference>
<keyword evidence="3" id="KW-1185">Reference proteome</keyword>
<dbReference type="PANTHER" id="PTHR14097:SF7">
    <property type="entry name" value="OXIDOREDUCTASE HTATIP2"/>
    <property type="match status" value="1"/>
</dbReference>
<gene>
    <name evidence="2" type="ORF">ATO7_04260</name>
</gene>